<dbReference type="Ensembl" id="ENSGALT00010011883.1">
    <property type="protein sequence ID" value="ENSGALP00010006654.1"/>
    <property type="gene ID" value="ENSGALG00010005043.1"/>
</dbReference>
<organism evidence="1 2">
    <name type="scientific">Gallus gallus</name>
    <name type="common">Chicken</name>
    <dbReference type="NCBI Taxonomy" id="9031"/>
    <lineage>
        <taxon>Eukaryota</taxon>
        <taxon>Metazoa</taxon>
        <taxon>Chordata</taxon>
        <taxon>Craniata</taxon>
        <taxon>Vertebrata</taxon>
        <taxon>Euteleostomi</taxon>
        <taxon>Archelosauria</taxon>
        <taxon>Archosauria</taxon>
        <taxon>Dinosauria</taxon>
        <taxon>Saurischia</taxon>
        <taxon>Theropoda</taxon>
        <taxon>Coelurosauria</taxon>
        <taxon>Aves</taxon>
        <taxon>Neognathae</taxon>
        <taxon>Galloanserae</taxon>
        <taxon>Galliformes</taxon>
        <taxon>Phasianidae</taxon>
        <taxon>Phasianinae</taxon>
        <taxon>Gallus</taxon>
    </lineage>
</organism>
<reference evidence="1" key="1">
    <citation type="submission" date="2020-11" db="EMBL/GenBank/DDBJ databases">
        <title>Gallus gallus (Chicken) genome, bGalGal1, GRCg7b, maternal haplotype autosomes + Z &amp; W.</title>
        <authorList>
            <person name="Warren W."/>
            <person name="Formenti G."/>
            <person name="Fedrigo O."/>
            <person name="Haase B."/>
            <person name="Mountcastle J."/>
            <person name="Balacco J."/>
            <person name="Tracey A."/>
            <person name="Schneider V."/>
            <person name="Okimoto R."/>
            <person name="Cheng H."/>
            <person name="Hawken R."/>
            <person name="Howe K."/>
            <person name="Jarvis E.D."/>
        </authorList>
    </citation>
    <scope>NUCLEOTIDE SEQUENCE [LARGE SCALE GENOMIC DNA]</scope>
    <source>
        <strain evidence="1">Broiler</strain>
    </source>
</reference>
<keyword evidence="2" id="KW-1185">Reference proteome</keyword>
<protein>
    <submittedName>
        <fullName evidence="1">Uncharacterized protein</fullName>
    </submittedName>
</protein>
<dbReference type="InterPro" id="IPR013783">
    <property type="entry name" value="Ig-like_fold"/>
</dbReference>
<dbReference type="Proteomes" id="UP000000539">
    <property type="component" value="Chromosome 1"/>
</dbReference>
<accession>A0A8V0XLG9</accession>
<reference evidence="1" key="3">
    <citation type="submission" date="2025-09" db="UniProtKB">
        <authorList>
            <consortium name="Ensembl"/>
        </authorList>
    </citation>
    <scope>IDENTIFICATION</scope>
    <source>
        <strain evidence="1">broiler</strain>
    </source>
</reference>
<reference evidence="1" key="2">
    <citation type="submission" date="2025-08" db="UniProtKB">
        <authorList>
            <consortium name="Ensembl"/>
        </authorList>
    </citation>
    <scope>IDENTIFICATION</scope>
    <source>
        <strain evidence="1">broiler</strain>
    </source>
</reference>
<proteinExistence type="predicted"/>
<dbReference type="GeneTree" id="ENSGT00960000189437"/>
<evidence type="ECO:0000313" key="1">
    <source>
        <dbReference type="Ensembl" id="ENSGALP00010006654.1"/>
    </source>
</evidence>
<dbReference type="AlphaFoldDB" id="A0A8V0XLG9"/>
<evidence type="ECO:0000313" key="2">
    <source>
        <dbReference type="Proteomes" id="UP000000539"/>
    </source>
</evidence>
<sequence length="108" mass="12715">MNRDKKEMKVCPVHRVALFSTHLFSLCVHIIINTEVVCTFPGTNVTLQRTFPKPQCINRVQAQWSKINSNELSRISVHHPKFGTRYFEFFETHYNYSSSECSRWALHL</sequence>
<dbReference type="Gene3D" id="2.60.40.10">
    <property type="entry name" value="Immunoglobulins"/>
    <property type="match status" value="1"/>
</dbReference>
<name>A0A8V0XLG9_CHICK</name>